<evidence type="ECO:0008006" key="3">
    <source>
        <dbReference type="Google" id="ProtNLM"/>
    </source>
</evidence>
<dbReference type="Gene3D" id="3.10.180.10">
    <property type="entry name" value="2,3-Dihydroxybiphenyl 1,2-Dioxygenase, domain 1"/>
    <property type="match status" value="2"/>
</dbReference>
<keyword evidence="2" id="KW-1185">Reference proteome</keyword>
<sequence>MTTIESLTLEVADTEAAHRFYTTAFGLDSQLRLRTAQAPASGFRGFTLSLVVSQPADVNAFFDAAITAGATALKPAAKSLWGYGGVVQAPDGTIWQLASSSKKDTGPATRTFDELVLLLGVEDVSASKRFYVERGLSVAKGFGSKYVEFATGSSPVKLALYKRRGLAKVAGVSPEGSGSHCLAVNGDLGSFTDPDGFVWEDSATAPTLTQMTEGIGTK</sequence>
<proteinExistence type="predicted"/>
<gene>
    <name evidence="1" type="ORF">GCM10009601_49230</name>
</gene>
<evidence type="ECO:0000313" key="2">
    <source>
        <dbReference type="Proteomes" id="UP001500973"/>
    </source>
</evidence>
<dbReference type="SUPFAM" id="SSF54593">
    <property type="entry name" value="Glyoxalase/Bleomycin resistance protein/Dihydroxybiphenyl dioxygenase"/>
    <property type="match status" value="2"/>
</dbReference>
<accession>A0ABN1Z5E1</accession>
<reference evidence="1 2" key="1">
    <citation type="journal article" date="2019" name="Int. J. Syst. Evol. Microbiol.">
        <title>The Global Catalogue of Microorganisms (GCM) 10K type strain sequencing project: providing services to taxonomists for standard genome sequencing and annotation.</title>
        <authorList>
            <consortium name="The Broad Institute Genomics Platform"/>
            <consortium name="The Broad Institute Genome Sequencing Center for Infectious Disease"/>
            <person name="Wu L."/>
            <person name="Ma J."/>
        </authorList>
    </citation>
    <scope>NUCLEOTIDE SEQUENCE [LARGE SCALE GENOMIC DNA]</scope>
    <source>
        <strain evidence="1 2">JCM 11756</strain>
    </source>
</reference>
<organism evidence="1 2">
    <name type="scientific">Streptomyces thermospinosisporus</name>
    <dbReference type="NCBI Taxonomy" id="161482"/>
    <lineage>
        <taxon>Bacteria</taxon>
        <taxon>Bacillati</taxon>
        <taxon>Actinomycetota</taxon>
        <taxon>Actinomycetes</taxon>
        <taxon>Kitasatosporales</taxon>
        <taxon>Streptomycetaceae</taxon>
        <taxon>Streptomyces</taxon>
    </lineage>
</organism>
<dbReference type="RefSeq" id="WP_344015302.1">
    <property type="nucleotide sequence ID" value="NZ_BAAAIZ010000084.1"/>
</dbReference>
<dbReference type="InterPro" id="IPR029068">
    <property type="entry name" value="Glyas_Bleomycin-R_OHBP_Dase"/>
</dbReference>
<comment type="caution">
    <text evidence="1">The sequence shown here is derived from an EMBL/GenBank/DDBJ whole genome shotgun (WGS) entry which is preliminary data.</text>
</comment>
<dbReference type="EMBL" id="BAAAIZ010000084">
    <property type="protein sequence ID" value="GAA1431011.1"/>
    <property type="molecule type" value="Genomic_DNA"/>
</dbReference>
<dbReference type="PANTHER" id="PTHR36503:SF1">
    <property type="entry name" value="BLR2520 PROTEIN"/>
    <property type="match status" value="1"/>
</dbReference>
<protein>
    <recommendedName>
        <fullName evidence="3">Glyoxalase</fullName>
    </recommendedName>
</protein>
<dbReference type="PANTHER" id="PTHR36503">
    <property type="entry name" value="BLR2520 PROTEIN"/>
    <property type="match status" value="1"/>
</dbReference>
<name>A0ABN1Z5E1_9ACTN</name>
<dbReference type="Proteomes" id="UP001500973">
    <property type="component" value="Unassembled WGS sequence"/>
</dbReference>
<evidence type="ECO:0000313" key="1">
    <source>
        <dbReference type="EMBL" id="GAA1431011.1"/>
    </source>
</evidence>